<dbReference type="PANTHER" id="PTHR30024">
    <property type="entry name" value="ALIPHATIC SULFONATES-BINDING PROTEIN-RELATED"/>
    <property type="match status" value="1"/>
</dbReference>
<evidence type="ECO:0000313" key="6">
    <source>
        <dbReference type="EMBL" id="BBO92203.1"/>
    </source>
</evidence>
<evidence type="ECO:0000256" key="4">
    <source>
        <dbReference type="SAM" id="SignalP"/>
    </source>
</evidence>
<comment type="subcellular location">
    <subcellularLocation>
        <location evidence="1">Periplasm</location>
    </subcellularLocation>
</comment>
<dbReference type="Proteomes" id="UP000422108">
    <property type="component" value="Chromosome"/>
</dbReference>
<dbReference type="Gene3D" id="3.30.1330.60">
    <property type="entry name" value="OmpA-like domain"/>
    <property type="match status" value="1"/>
</dbReference>
<evidence type="ECO:0000313" key="7">
    <source>
        <dbReference type="Proteomes" id="UP000422108"/>
    </source>
</evidence>
<evidence type="ECO:0000259" key="5">
    <source>
        <dbReference type="Pfam" id="PF09084"/>
    </source>
</evidence>
<feature type="domain" description="SsuA/THI5-like" evidence="5">
    <location>
        <begin position="81"/>
        <end position="291"/>
    </location>
</feature>
<reference evidence="6 7" key="1">
    <citation type="submission" date="2019-11" db="EMBL/GenBank/DDBJ databases">
        <title>Comparative genomics of hydrocarbon-degrading Desulfosarcina strains.</title>
        <authorList>
            <person name="Watanabe M."/>
            <person name="Kojima H."/>
            <person name="Fukui M."/>
        </authorList>
    </citation>
    <scope>NUCLEOTIDE SEQUENCE [LARGE SCALE GENOMIC DNA]</scope>
    <source>
        <strain evidence="7">oXyS1</strain>
    </source>
</reference>
<dbReference type="EMBL" id="AP021879">
    <property type="protein sequence ID" value="BBO92203.1"/>
    <property type="molecule type" value="Genomic_DNA"/>
</dbReference>
<gene>
    <name evidence="6" type="ORF">DSCOOX_53830</name>
</gene>
<feature type="chain" id="PRO_5024288905" description="SsuA/THI5-like domain-containing protein" evidence="4">
    <location>
        <begin position="28"/>
        <end position="569"/>
    </location>
</feature>
<keyword evidence="7" id="KW-1185">Reference proteome</keyword>
<dbReference type="SUPFAM" id="SSF103088">
    <property type="entry name" value="OmpA-like"/>
    <property type="match status" value="1"/>
</dbReference>
<dbReference type="SUPFAM" id="SSF53850">
    <property type="entry name" value="Periplasmic binding protein-like II"/>
    <property type="match status" value="1"/>
</dbReference>
<dbReference type="PANTHER" id="PTHR30024:SF47">
    <property type="entry name" value="TAURINE-BINDING PERIPLASMIC PROTEIN"/>
    <property type="match status" value="1"/>
</dbReference>
<accession>A0A5K8AHM7</accession>
<dbReference type="InterPro" id="IPR015168">
    <property type="entry name" value="SsuA/THI5"/>
</dbReference>
<organism evidence="6 7">
    <name type="scientific">Desulfosarcina ovata subsp. ovata</name>
    <dbReference type="NCBI Taxonomy" id="2752305"/>
    <lineage>
        <taxon>Bacteria</taxon>
        <taxon>Pseudomonadati</taxon>
        <taxon>Thermodesulfobacteriota</taxon>
        <taxon>Desulfobacteria</taxon>
        <taxon>Desulfobacterales</taxon>
        <taxon>Desulfosarcinaceae</taxon>
        <taxon>Desulfosarcina</taxon>
    </lineage>
</organism>
<proteinExistence type="inferred from homology"/>
<dbReference type="RefSeq" id="WP_197743417.1">
    <property type="nucleotide sequence ID" value="NZ_AP021879.1"/>
</dbReference>
<name>A0A5K8AHM7_9BACT</name>
<dbReference type="Pfam" id="PF09084">
    <property type="entry name" value="NMT1"/>
    <property type="match status" value="1"/>
</dbReference>
<comment type="similarity">
    <text evidence="2">Belongs to the bacterial solute-binding protein SsuA/TauA family.</text>
</comment>
<evidence type="ECO:0000256" key="3">
    <source>
        <dbReference type="ARBA" id="ARBA00022729"/>
    </source>
</evidence>
<keyword evidence="3 4" id="KW-0732">Signal</keyword>
<evidence type="ECO:0000256" key="1">
    <source>
        <dbReference type="ARBA" id="ARBA00004418"/>
    </source>
</evidence>
<dbReference type="Gene3D" id="3.40.190.10">
    <property type="entry name" value="Periplasmic binding protein-like II"/>
    <property type="match status" value="2"/>
</dbReference>
<sequence>MKPMRCKRVCRCLLNSLVCMLLCWSMAAAIQSPPLVTEIKTAVGEVKPGKSITVPLITWGGDMATILANGNSAKTAAGSIFAKQGLALNLVRQDDFKKQIDAFMRGESPFLRGTMGMINLAAEVLNQDPRTRPVVVYQLTWSNGGDCLVVKSGIRSARDLKGKTVAIQAYGPHVDYLAKILKDAGLSLTDIDIRWTRDLSGTADTPAEAIFEKDVDAAFVIIPDGLMLTSNGTVGTGAEGSVRGARIMLSTKTANRIIADVYAVRSDFFQAHRDRVEAFVHGLLLGTQELKARFGHKEKDLSAYQSLISTSAAILLDSAQATADAEALYGDCEFAGFRGNVRFFGDEKWPRGMNRLVNEIQSSFITLGLLGRNSPLEQARWNYDSLREGLTGIDDVPAPRFKTAAVAQVVARKQAMGTLGEGELFSLEINFQPNQNDFPENLYADGFRRIVDLASTYGGAVITVEGHSDPHKYRRLEKKGATPIELKRTRQAAKNLSMNRSIAVRDSVIRFAKDAGVPLDQSQFTVIGHGIDQPKYPQPRTKEEWLSNMRVVFRIIQIEAEDEAFIPLD</sequence>
<protein>
    <recommendedName>
        <fullName evidence="5">SsuA/THI5-like domain-containing protein</fullName>
    </recommendedName>
</protein>
<dbReference type="GO" id="GO:0042597">
    <property type="term" value="C:periplasmic space"/>
    <property type="evidence" value="ECO:0007669"/>
    <property type="project" value="UniProtKB-SubCell"/>
</dbReference>
<dbReference type="AlphaFoldDB" id="A0A5K8AHM7"/>
<dbReference type="InterPro" id="IPR036737">
    <property type="entry name" value="OmpA-like_sf"/>
</dbReference>
<evidence type="ECO:0000256" key="2">
    <source>
        <dbReference type="ARBA" id="ARBA00010742"/>
    </source>
</evidence>
<feature type="signal peptide" evidence="4">
    <location>
        <begin position="1"/>
        <end position="27"/>
    </location>
</feature>